<name>A0A3E0DVA9_9BACT</name>
<evidence type="ECO:0000259" key="2">
    <source>
        <dbReference type="Pfam" id="PF00561"/>
    </source>
</evidence>
<keyword evidence="4" id="KW-1185">Reference proteome</keyword>
<keyword evidence="1" id="KW-0378">Hydrolase</keyword>
<dbReference type="GO" id="GO:0016787">
    <property type="term" value="F:hydrolase activity"/>
    <property type="evidence" value="ECO:0007669"/>
    <property type="project" value="UniProtKB-KW"/>
</dbReference>
<evidence type="ECO:0000313" key="4">
    <source>
        <dbReference type="Proteomes" id="UP000256405"/>
    </source>
</evidence>
<dbReference type="AlphaFoldDB" id="A0A3E0DVA9"/>
<protein>
    <submittedName>
        <fullName evidence="3">Pimeloyl-ACP methyl ester carboxylesterase</fullName>
    </submittedName>
</protein>
<dbReference type="Gene3D" id="3.40.50.1820">
    <property type="entry name" value="alpha/beta hydrolase"/>
    <property type="match status" value="1"/>
</dbReference>
<dbReference type="EMBL" id="QUNF01000009">
    <property type="protein sequence ID" value="REG88527.1"/>
    <property type="molecule type" value="Genomic_DNA"/>
</dbReference>
<sequence length="237" mass="27394">MTDTKELIDVLRERFDQEKIYLLGHSWGSALGLLTAHRHPELLKAYISVSQIVHTAKGQELSYHFTLQRARERNIPEAIAELEKIKAPIQGNYTNPEDVHVQRKWLLALGGERYGKTGYTDIALEILLSREYSAMDILKYLKGMELSFRMMESIGKMNFFLDVKAIAVPVFFIAGKDDFNTPTPLIKEYAQRLAGPHISYKEFEKSSHSPMYEQPEEFNNYLIEIKERVEKPLEAQK</sequence>
<dbReference type="InterPro" id="IPR029058">
    <property type="entry name" value="AB_hydrolase_fold"/>
</dbReference>
<reference evidence="3 4" key="1">
    <citation type="submission" date="2018-08" db="EMBL/GenBank/DDBJ databases">
        <title>Genomic Encyclopedia of Archaeal and Bacterial Type Strains, Phase II (KMG-II): from individual species to whole genera.</title>
        <authorList>
            <person name="Goeker M."/>
        </authorList>
    </citation>
    <scope>NUCLEOTIDE SEQUENCE [LARGE SCALE GENOMIC DNA]</scope>
    <source>
        <strain evidence="3 4">DSM 15986</strain>
    </source>
</reference>
<evidence type="ECO:0000256" key="1">
    <source>
        <dbReference type="ARBA" id="ARBA00022801"/>
    </source>
</evidence>
<dbReference type="Proteomes" id="UP000256405">
    <property type="component" value="Unassembled WGS sequence"/>
</dbReference>
<dbReference type="InterPro" id="IPR000073">
    <property type="entry name" value="AB_hydrolase_1"/>
</dbReference>
<dbReference type="PANTHER" id="PTHR43798">
    <property type="entry name" value="MONOACYLGLYCEROL LIPASE"/>
    <property type="match status" value="1"/>
</dbReference>
<dbReference type="RefSeq" id="WP_169714354.1">
    <property type="nucleotide sequence ID" value="NZ_MSSW01000007.1"/>
</dbReference>
<accession>A0A3E0DVA9</accession>
<dbReference type="Pfam" id="PF00561">
    <property type="entry name" value="Abhydrolase_1"/>
    <property type="match status" value="1"/>
</dbReference>
<dbReference type="PANTHER" id="PTHR43798:SF31">
    <property type="entry name" value="AB HYDROLASE SUPERFAMILY PROTEIN YCLE"/>
    <property type="match status" value="1"/>
</dbReference>
<dbReference type="InterPro" id="IPR050266">
    <property type="entry name" value="AB_hydrolase_sf"/>
</dbReference>
<gene>
    <name evidence="3" type="ORF">C8N25_109142</name>
</gene>
<dbReference type="GO" id="GO:0016020">
    <property type="term" value="C:membrane"/>
    <property type="evidence" value="ECO:0007669"/>
    <property type="project" value="TreeGrafter"/>
</dbReference>
<feature type="domain" description="AB hydrolase-1" evidence="2">
    <location>
        <begin position="3"/>
        <end position="213"/>
    </location>
</feature>
<organism evidence="3 4">
    <name type="scientific">Algoriphagus antarcticus</name>
    <dbReference type="NCBI Taxonomy" id="238540"/>
    <lineage>
        <taxon>Bacteria</taxon>
        <taxon>Pseudomonadati</taxon>
        <taxon>Bacteroidota</taxon>
        <taxon>Cytophagia</taxon>
        <taxon>Cytophagales</taxon>
        <taxon>Cyclobacteriaceae</taxon>
        <taxon>Algoriphagus</taxon>
    </lineage>
</organism>
<proteinExistence type="predicted"/>
<evidence type="ECO:0000313" key="3">
    <source>
        <dbReference type="EMBL" id="REG88527.1"/>
    </source>
</evidence>
<dbReference type="SUPFAM" id="SSF53474">
    <property type="entry name" value="alpha/beta-Hydrolases"/>
    <property type="match status" value="1"/>
</dbReference>
<comment type="caution">
    <text evidence="3">The sequence shown here is derived from an EMBL/GenBank/DDBJ whole genome shotgun (WGS) entry which is preliminary data.</text>
</comment>